<dbReference type="Gene3D" id="3.80.10.10">
    <property type="entry name" value="Ribonuclease Inhibitor"/>
    <property type="match status" value="2"/>
</dbReference>
<dbReference type="InterPro" id="IPR032675">
    <property type="entry name" value="LRR_dom_sf"/>
</dbReference>
<name>A0AAP0X0Q7_LIQFO</name>
<keyword evidence="2" id="KW-1185">Reference proteome</keyword>
<reference evidence="1 2" key="1">
    <citation type="journal article" date="2024" name="Plant J.">
        <title>Genome sequences and population genomics reveal climatic adaptation and genomic divergence between two closely related sweetgum species.</title>
        <authorList>
            <person name="Xu W.Q."/>
            <person name="Ren C.Q."/>
            <person name="Zhang X.Y."/>
            <person name="Comes H.P."/>
            <person name="Liu X.H."/>
            <person name="Li Y.G."/>
            <person name="Kettle C.J."/>
            <person name="Jalonen R."/>
            <person name="Gaisberger H."/>
            <person name="Ma Y.Z."/>
            <person name="Qiu Y.X."/>
        </authorList>
    </citation>
    <scope>NUCLEOTIDE SEQUENCE [LARGE SCALE GENOMIC DNA]</scope>
    <source>
        <strain evidence="1">Hangzhou</strain>
    </source>
</reference>
<dbReference type="PANTHER" id="PTHR47818:SF2">
    <property type="entry name" value="F-BOX DOMAIN-CONTAINING PROTEIN"/>
    <property type="match status" value="1"/>
</dbReference>
<evidence type="ECO:0000313" key="1">
    <source>
        <dbReference type="EMBL" id="KAK9281438.1"/>
    </source>
</evidence>
<sequence length="618" mass="69064">MGEVPSLLSLCTEAAAKELIRGDDIVSDIYELPPDLFDSLLPRLPPVALQKLQEELSFRSCNDHESTDDCFRNGRKRGRYGNFNTAWKTLFKSRWPKLVKPIEPVNWLAERVEKYELTSDWQQMYWETHIQDCIDEAAEIALLPSFDGCIGEIKISDAIIKYIGCEGHTSHSTCDYPKLSYHCQQFGYYARSLRLQNVFCIAKTCHLLSSSKLESLVVRRIKSKEHVDGLCKLLRQNSETLRSLEFVHCKLSTTFVSEICESLHMTGLQTHRIEHFSVKASRFLETNPISLPVGLVSFLSSRRSLRSLTFCDNRLGKNFAKMVFNTLLDASSNLSILDLSENNISGWLSNFNWTSSSCPLASLRVGKSLQSLHVLNLRGNNLCKGDVDCLKYALVHIPNLKNLDISDNPIEDDGIRSLIPYIVEASERHSLLSDLKLENCELSCNGVTQLLEILSTLKKPLDSLSIADNGLGRRVAAPLGKFLCTSIRVLNIESIGMGSSGFLELEQEIEEDMKLVRINLSKNCGGIATAKFLSKLISRAPELVAINAAYNFIPADSLVVICSALKVAKGKLEHLDLTGNNCCEERAHASMVAEFQRNGRPIVIFPSLPLNAPHDDDP</sequence>
<dbReference type="Proteomes" id="UP001415857">
    <property type="component" value="Unassembled WGS sequence"/>
</dbReference>
<dbReference type="SUPFAM" id="SSF52047">
    <property type="entry name" value="RNI-like"/>
    <property type="match status" value="1"/>
</dbReference>
<dbReference type="EMBL" id="JBBPBK010000007">
    <property type="protein sequence ID" value="KAK9281438.1"/>
    <property type="molecule type" value="Genomic_DNA"/>
</dbReference>
<accession>A0AAP0X0Q7</accession>
<comment type="caution">
    <text evidence="1">The sequence shown here is derived from an EMBL/GenBank/DDBJ whole genome shotgun (WGS) entry which is preliminary data.</text>
</comment>
<dbReference type="SMART" id="SM00368">
    <property type="entry name" value="LRR_RI"/>
    <property type="match status" value="5"/>
</dbReference>
<protein>
    <submittedName>
        <fullName evidence="1">Uncharacterized protein</fullName>
    </submittedName>
</protein>
<dbReference type="PANTHER" id="PTHR47818">
    <property type="entry name" value="RNI-LIKE SUPERFAMILY PROTEIN"/>
    <property type="match status" value="1"/>
</dbReference>
<gene>
    <name evidence="1" type="ORF">L1049_004340</name>
</gene>
<organism evidence="1 2">
    <name type="scientific">Liquidambar formosana</name>
    <name type="common">Formosan gum</name>
    <dbReference type="NCBI Taxonomy" id="63359"/>
    <lineage>
        <taxon>Eukaryota</taxon>
        <taxon>Viridiplantae</taxon>
        <taxon>Streptophyta</taxon>
        <taxon>Embryophyta</taxon>
        <taxon>Tracheophyta</taxon>
        <taxon>Spermatophyta</taxon>
        <taxon>Magnoliopsida</taxon>
        <taxon>eudicotyledons</taxon>
        <taxon>Gunneridae</taxon>
        <taxon>Pentapetalae</taxon>
        <taxon>Saxifragales</taxon>
        <taxon>Altingiaceae</taxon>
        <taxon>Liquidambar</taxon>
    </lineage>
</organism>
<dbReference type="AlphaFoldDB" id="A0AAP0X0Q7"/>
<evidence type="ECO:0000313" key="2">
    <source>
        <dbReference type="Proteomes" id="UP001415857"/>
    </source>
</evidence>
<proteinExistence type="predicted"/>